<accession>A0ACB8RG80</accession>
<dbReference type="EMBL" id="MU276040">
    <property type="protein sequence ID" value="KAI0042925.1"/>
    <property type="molecule type" value="Genomic_DNA"/>
</dbReference>
<reference evidence="1" key="1">
    <citation type="submission" date="2021-02" db="EMBL/GenBank/DDBJ databases">
        <authorList>
            <consortium name="DOE Joint Genome Institute"/>
            <person name="Ahrendt S."/>
            <person name="Looney B.P."/>
            <person name="Miyauchi S."/>
            <person name="Morin E."/>
            <person name="Drula E."/>
            <person name="Courty P.E."/>
            <person name="Chicoki N."/>
            <person name="Fauchery L."/>
            <person name="Kohler A."/>
            <person name="Kuo A."/>
            <person name="Labutti K."/>
            <person name="Pangilinan J."/>
            <person name="Lipzen A."/>
            <person name="Riley R."/>
            <person name="Andreopoulos W."/>
            <person name="He G."/>
            <person name="Johnson J."/>
            <person name="Barry K.W."/>
            <person name="Grigoriev I.V."/>
            <person name="Nagy L."/>
            <person name="Hibbett D."/>
            <person name="Henrissat B."/>
            <person name="Matheny P.B."/>
            <person name="Labbe J."/>
            <person name="Martin F."/>
        </authorList>
    </citation>
    <scope>NUCLEOTIDE SEQUENCE</scope>
    <source>
        <strain evidence="1">FP105234-sp</strain>
    </source>
</reference>
<protein>
    <submittedName>
        <fullName evidence="1">Uncharacterized protein</fullName>
    </submittedName>
</protein>
<evidence type="ECO:0000313" key="2">
    <source>
        <dbReference type="Proteomes" id="UP000814033"/>
    </source>
</evidence>
<name>A0ACB8RG80_9AGAM</name>
<organism evidence="1 2">
    <name type="scientific">Auriscalpium vulgare</name>
    <dbReference type="NCBI Taxonomy" id="40419"/>
    <lineage>
        <taxon>Eukaryota</taxon>
        <taxon>Fungi</taxon>
        <taxon>Dikarya</taxon>
        <taxon>Basidiomycota</taxon>
        <taxon>Agaricomycotina</taxon>
        <taxon>Agaricomycetes</taxon>
        <taxon>Russulales</taxon>
        <taxon>Auriscalpiaceae</taxon>
        <taxon>Auriscalpium</taxon>
    </lineage>
</organism>
<feature type="non-terminal residue" evidence="1">
    <location>
        <position position="1"/>
    </location>
</feature>
<proteinExistence type="predicted"/>
<reference evidence="1" key="2">
    <citation type="journal article" date="2022" name="New Phytol.">
        <title>Evolutionary transition to the ectomycorrhizal habit in the genomes of a hyperdiverse lineage of mushroom-forming fungi.</title>
        <authorList>
            <person name="Looney B."/>
            <person name="Miyauchi S."/>
            <person name="Morin E."/>
            <person name="Drula E."/>
            <person name="Courty P.E."/>
            <person name="Kohler A."/>
            <person name="Kuo A."/>
            <person name="LaButti K."/>
            <person name="Pangilinan J."/>
            <person name="Lipzen A."/>
            <person name="Riley R."/>
            <person name="Andreopoulos W."/>
            <person name="He G."/>
            <person name="Johnson J."/>
            <person name="Nolan M."/>
            <person name="Tritt A."/>
            <person name="Barry K.W."/>
            <person name="Grigoriev I.V."/>
            <person name="Nagy L.G."/>
            <person name="Hibbett D."/>
            <person name="Henrissat B."/>
            <person name="Matheny P.B."/>
            <person name="Labbe J."/>
            <person name="Martin F.M."/>
        </authorList>
    </citation>
    <scope>NUCLEOTIDE SEQUENCE</scope>
    <source>
        <strain evidence="1">FP105234-sp</strain>
    </source>
</reference>
<evidence type="ECO:0000313" key="1">
    <source>
        <dbReference type="EMBL" id="KAI0042925.1"/>
    </source>
</evidence>
<gene>
    <name evidence="1" type="ORF">FA95DRAFT_1466083</name>
</gene>
<keyword evidence="2" id="KW-1185">Reference proteome</keyword>
<comment type="caution">
    <text evidence="1">The sequence shown here is derived from an EMBL/GenBank/DDBJ whole genome shotgun (WGS) entry which is preliminary data.</text>
</comment>
<feature type="non-terminal residue" evidence="1">
    <location>
        <position position="106"/>
    </location>
</feature>
<dbReference type="Proteomes" id="UP000814033">
    <property type="component" value="Unassembled WGS sequence"/>
</dbReference>
<sequence length="106" mass="11753">APQVRDALGEGPSLPERIATEGDWMTSLTAGYATDAFFSKVVNSPSEFTAFEQEKGAWYSTSRAGNRVLCVPDAMFEKRKLREIITDAAHRTLGHLGTQRTSEYVR</sequence>